<evidence type="ECO:0000256" key="3">
    <source>
        <dbReference type="ARBA" id="ARBA00023015"/>
    </source>
</evidence>
<evidence type="ECO:0000313" key="8">
    <source>
        <dbReference type="Proteomes" id="UP000285478"/>
    </source>
</evidence>
<dbReference type="InterPro" id="IPR002078">
    <property type="entry name" value="Sigma_54_int"/>
</dbReference>
<dbReference type="PROSITE" id="PS00676">
    <property type="entry name" value="SIGMA54_INTERACT_2"/>
    <property type="match status" value="1"/>
</dbReference>
<dbReference type="RefSeq" id="WP_128385414.1">
    <property type="nucleotide sequence ID" value="NZ_CP035033.1"/>
</dbReference>
<dbReference type="CDD" id="cd00009">
    <property type="entry name" value="AAA"/>
    <property type="match status" value="1"/>
</dbReference>
<dbReference type="PROSITE" id="PS00688">
    <property type="entry name" value="SIGMA54_INTERACT_3"/>
    <property type="match status" value="1"/>
</dbReference>
<dbReference type="InterPro" id="IPR025943">
    <property type="entry name" value="Sigma_54_int_dom_ATP-bd_2"/>
</dbReference>
<dbReference type="InterPro" id="IPR025944">
    <property type="entry name" value="Sigma_54_int_dom_CS"/>
</dbReference>
<dbReference type="InterPro" id="IPR025662">
    <property type="entry name" value="Sigma_54_int_dom_ATP-bd_1"/>
</dbReference>
<evidence type="ECO:0000256" key="5">
    <source>
        <dbReference type="ARBA" id="ARBA00023163"/>
    </source>
</evidence>
<dbReference type="InterPro" id="IPR003593">
    <property type="entry name" value="AAA+_ATPase"/>
</dbReference>
<dbReference type="Gene3D" id="3.40.50.300">
    <property type="entry name" value="P-loop containing nucleotide triphosphate hydrolases"/>
    <property type="match status" value="1"/>
</dbReference>
<feature type="domain" description="Sigma-54 factor interaction" evidence="6">
    <location>
        <begin position="140"/>
        <end position="369"/>
    </location>
</feature>
<sequence length="452" mass="50430">MISVNLLADAAVLETLVPLLEDEGATVSAHEFLFELQEDTVRNSDVLMVTSEFDQQKGSDVWLRLRRHNPQLLLIMMVDATQAQESIESFRVGAFDVLTLPVEVESLQAVMARASQFVEHRQRLLTQGGIDANPEQSNDPVAVSGAMTQTLNLLNQVADMELPVLLIGETGTGKSVLANYVHRIGQRRDSHFLTVNCGAIAPTLLESELFGHEKGAFTGASDRRIGLLEAADGGTLFLDEINSATPELQVRLLQFIQDKKLLRVGARTEVEVDVRLIVATNQPLKPLVDSGQFREDLYFRLNVFPVEIPPLRNRVEDISYLAARFLFKHAPRLGKKVNACGPGVLDTLRAYAWPGNVRELENVVQRALIMSQGHRVELSDLPVELLESTQLDEVDPDTCHLMFPENLSLQEVESYWIKQTLHKYKGNKLRASKQLGIDPSTLWRKLKGKASK</sequence>
<dbReference type="GO" id="GO:0005524">
    <property type="term" value="F:ATP binding"/>
    <property type="evidence" value="ECO:0007669"/>
    <property type="project" value="UniProtKB-KW"/>
</dbReference>
<dbReference type="GO" id="GO:0006355">
    <property type="term" value="P:regulation of DNA-templated transcription"/>
    <property type="evidence" value="ECO:0007669"/>
    <property type="project" value="InterPro"/>
</dbReference>
<evidence type="ECO:0000313" key="7">
    <source>
        <dbReference type="EMBL" id="QAB16150.1"/>
    </source>
</evidence>
<evidence type="ECO:0000256" key="2">
    <source>
        <dbReference type="ARBA" id="ARBA00022840"/>
    </source>
</evidence>
<gene>
    <name evidence="7" type="ORF">EPV75_10985</name>
</gene>
<dbReference type="InterPro" id="IPR011006">
    <property type="entry name" value="CheY-like_superfamily"/>
</dbReference>
<evidence type="ECO:0000259" key="6">
    <source>
        <dbReference type="PROSITE" id="PS50045"/>
    </source>
</evidence>
<dbReference type="InterPro" id="IPR009057">
    <property type="entry name" value="Homeodomain-like_sf"/>
</dbReference>
<reference evidence="7 8" key="1">
    <citation type="journal article" date="2018" name="Environ. Microbiol.">
        <title>Genomes of ubiquitous marine and hypersaline Hydrogenovibrio, Thiomicrorhabdus and Thiomicrospira spp. encode a diversity of mechanisms to sustain chemolithoautotrophy in heterogeneous environments.</title>
        <authorList>
            <person name="Scott K.M."/>
            <person name="Williams J."/>
            <person name="Porter C.M.B."/>
            <person name="Russel S."/>
            <person name="Harmer T.L."/>
            <person name="Paul J.H."/>
            <person name="Antonen K.M."/>
            <person name="Bridges M.K."/>
            <person name="Camper G.J."/>
            <person name="Campla C.K."/>
            <person name="Casella L.G."/>
            <person name="Chase E."/>
            <person name="Conrad J.W."/>
            <person name="Cruz M.C."/>
            <person name="Dunlap D.S."/>
            <person name="Duran L."/>
            <person name="Fahsbender E.M."/>
            <person name="Goldsmith D.B."/>
            <person name="Keeley R.F."/>
            <person name="Kondoff M.R."/>
            <person name="Kussy B.I."/>
            <person name="Lane M.K."/>
            <person name="Lawler S."/>
            <person name="Leigh B.A."/>
            <person name="Lewis C."/>
            <person name="Lostal L.M."/>
            <person name="Marking D."/>
            <person name="Mancera P.A."/>
            <person name="McClenthan E.C."/>
            <person name="McIntyre E.A."/>
            <person name="Mine J.A."/>
            <person name="Modi S."/>
            <person name="Moore B.D."/>
            <person name="Morgan W.A."/>
            <person name="Nelson K.M."/>
            <person name="Nguyen K.N."/>
            <person name="Ogburn N."/>
            <person name="Parrino D.G."/>
            <person name="Pedapudi A.D."/>
            <person name="Pelham R.P."/>
            <person name="Preece A.M."/>
            <person name="Rampersad E.A."/>
            <person name="Richardson J.C."/>
            <person name="Rodgers C.M."/>
            <person name="Schaffer B.L."/>
            <person name="Sheridan N.E."/>
            <person name="Solone M.R."/>
            <person name="Staley Z.R."/>
            <person name="Tabuchi M."/>
            <person name="Waide R.J."/>
            <person name="Wanjugi P.W."/>
            <person name="Young S."/>
            <person name="Clum A."/>
            <person name="Daum C."/>
            <person name="Huntemann M."/>
            <person name="Ivanova N."/>
            <person name="Kyrpides N."/>
            <person name="Mikhailova N."/>
            <person name="Palaniappan K."/>
            <person name="Pillay M."/>
            <person name="Reddy T.B.K."/>
            <person name="Shapiro N."/>
            <person name="Stamatis D."/>
            <person name="Varghese N."/>
            <person name="Woyke T."/>
            <person name="Boden R."/>
            <person name="Freyermuth S.K."/>
            <person name="Kerfeld C.A."/>
        </authorList>
    </citation>
    <scope>NUCLEOTIDE SEQUENCE [LARGE SCALE GENOMIC DNA]</scope>
    <source>
        <strain evidence="7 8">JR-2</strain>
    </source>
</reference>
<dbReference type="Pfam" id="PF25601">
    <property type="entry name" value="AAA_lid_14"/>
    <property type="match status" value="1"/>
</dbReference>
<keyword evidence="4" id="KW-0238">DNA-binding</keyword>
<dbReference type="InterPro" id="IPR027417">
    <property type="entry name" value="P-loop_NTPase"/>
</dbReference>
<accession>A0A410H5R7</accession>
<dbReference type="EMBL" id="CP035033">
    <property type="protein sequence ID" value="QAB16150.1"/>
    <property type="molecule type" value="Genomic_DNA"/>
</dbReference>
<organism evidence="7 8">
    <name type="scientific">Hydrogenovibrio thermophilus</name>
    <dbReference type="NCBI Taxonomy" id="265883"/>
    <lineage>
        <taxon>Bacteria</taxon>
        <taxon>Pseudomonadati</taxon>
        <taxon>Pseudomonadota</taxon>
        <taxon>Gammaproteobacteria</taxon>
        <taxon>Thiotrichales</taxon>
        <taxon>Piscirickettsiaceae</taxon>
        <taxon>Hydrogenovibrio</taxon>
    </lineage>
</organism>
<dbReference type="Pfam" id="PF00158">
    <property type="entry name" value="Sigma54_activat"/>
    <property type="match status" value="1"/>
</dbReference>
<protein>
    <submittedName>
        <fullName evidence="7">Sigma-54-dependent Fis family transcriptional regulator</fullName>
    </submittedName>
</protein>
<dbReference type="Gene3D" id="3.40.50.2300">
    <property type="match status" value="1"/>
</dbReference>
<keyword evidence="8" id="KW-1185">Reference proteome</keyword>
<dbReference type="Proteomes" id="UP000285478">
    <property type="component" value="Chromosome"/>
</dbReference>
<dbReference type="Pfam" id="PF02954">
    <property type="entry name" value="HTH_8"/>
    <property type="match status" value="1"/>
</dbReference>
<proteinExistence type="predicted"/>
<keyword evidence="1" id="KW-0547">Nucleotide-binding</keyword>
<dbReference type="PROSITE" id="PS50045">
    <property type="entry name" value="SIGMA54_INTERACT_4"/>
    <property type="match status" value="1"/>
</dbReference>
<name>A0A410H5R7_9GAMM</name>
<dbReference type="KEGG" id="htr:EPV75_10985"/>
<dbReference type="Gene3D" id="1.10.10.60">
    <property type="entry name" value="Homeodomain-like"/>
    <property type="match status" value="1"/>
</dbReference>
<dbReference type="PANTHER" id="PTHR32071">
    <property type="entry name" value="TRANSCRIPTIONAL REGULATORY PROTEIN"/>
    <property type="match status" value="1"/>
</dbReference>
<dbReference type="PROSITE" id="PS00675">
    <property type="entry name" value="SIGMA54_INTERACT_1"/>
    <property type="match status" value="1"/>
</dbReference>
<dbReference type="AlphaFoldDB" id="A0A410H5R7"/>
<dbReference type="SUPFAM" id="SSF52540">
    <property type="entry name" value="P-loop containing nucleoside triphosphate hydrolases"/>
    <property type="match status" value="1"/>
</dbReference>
<dbReference type="InterPro" id="IPR058031">
    <property type="entry name" value="AAA_lid_NorR"/>
</dbReference>
<keyword evidence="2" id="KW-0067">ATP-binding</keyword>
<dbReference type="SUPFAM" id="SSF46689">
    <property type="entry name" value="Homeodomain-like"/>
    <property type="match status" value="1"/>
</dbReference>
<keyword evidence="5" id="KW-0804">Transcription</keyword>
<dbReference type="Gene3D" id="1.10.8.60">
    <property type="match status" value="1"/>
</dbReference>
<dbReference type="PANTHER" id="PTHR32071:SF122">
    <property type="entry name" value="SIGMA FACTOR"/>
    <property type="match status" value="1"/>
</dbReference>
<evidence type="ECO:0000256" key="4">
    <source>
        <dbReference type="ARBA" id="ARBA00023125"/>
    </source>
</evidence>
<dbReference type="InterPro" id="IPR002197">
    <property type="entry name" value="HTH_Fis"/>
</dbReference>
<dbReference type="SUPFAM" id="SSF52172">
    <property type="entry name" value="CheY-like"/>
    <property type="match status" value="1"/>
</dbReference>
<dbReference type="FunFam" id="3.40.50.300:FF:000006">
    <property type="entry name" value="DNA-binding transcriptional regulator NtrC"/>
    <property type="match status" value="1"/>
</dbReference>
<evidence type="ECO:0000256" key="1">
    <source>
        <dbReference type="ARBA" id="ARBA00022741"/>
    </source>
</evidence>
<keyword evidence="3" id="KW-0805">Transcription regulation</keyword>
<dbReference type="SMART" id="SM00382">
    <property type="entry name" value="AAA"/>
    <property type="match status" value="1"/>
</dbReference>
<dbReference type="GO" id="GO:0043565">
    <property type="term" value="F:sequence-specific DNA binding"/>
    <property type="evidence" value="ECO:0007669"/>
    <property type="project" value="InterPro"/>
</dbReference>